<dbReference type="RefSeq" id="WP_065834503.1">
    <property type="nucleotide sequence ID" value="NZ_LGSI01000051.1"/>
</dbReference>
<dbReference type="OrthoDB" id="6901868at2"/>
<accession>A0A1C7Z108</accession>
<organism evidence="2 3">
    <name type="scientific">Pseudomonas syringae</name>
    <dbReference type="NCBI Taxonomy" id="317"/>
    <lineage>
        <taxon>Bacteria</taxon>
        <taxon>Pseudomonadati</taxon>
        <taxon>Pseudomonadota</taxon>
        <taxon>Gammaproteobacteria</taxon>
        <taxon>Pseudomonadales</taxon>
        <taxon>Pseudomonadaceae</taxon>
        <taxon>Pseudomonas</taxon>
    </lineage>
</organism>
<dbReference type="AlphaFoldDB" id="A0A1C7Z108"/>
<proteinExistence type="predicted"/>
<sequence>MTDQSQKSVDRNDPAIDPENPDNELGQGEQYQDTAGQSQGKPVGQPDTQLEQTQESGGSTFTPDYEPEEKPADQRNPQPTQGHDADINTDGG</sequence>
<feature type="compositionally biased region" description="Polar residues" evidence="1">
    <location>
        <begin position="29"/>
        <end position="62"/>
    </location>
</feature>
<reference evidence="2 3" key="1">
    <citation type="submission" date="2015-07" db="EMBL/GenBank/DDBJ databases">
        <title>Draft genome sequence of a diazotrophic, plant growth-promoting rhizobacterium of the Pseudomonas syringae complex.</title>
        <authorList>
            <person name="Patten C.L."/>
            <person name="Jeong H."/>
        </authorList>
    </citation>
    <scope>NUCLEOTIDE SEQUENCE [LARGE SCALE GENOMIC DNA]</scope>
    <source>
        <strain evidence="2 3">GR12-2</strain>
    </source>
</reference>
<evidence type="ECO:0000313" key="2">
    <source>
        <dbReference type="EMBL" id="OCR23692.1"/>
    </source>
</evidence>
<gene>
    <name evidence="2" type="ORF">AFK24_17955</name>
</gene>
<comment type="caution">
    <text evidence="2">The sequence shown here is derived from an EMBL/GenBank/DDBJ whole genome shotgun (WGS) entry which is preliminary data.</text>
</comment>
<dbReference type="EMBL" id="LGSI01000051">
    <property type="protein sequence ID" value="OCR23692.1"/>
    <property type="molecule type" value="Genomic_DNA"/>
</dbReference>
<name>A0A1C7Z108_PSESX</name>
<protein>
    <submittedName>
        <fullName evidence="2">Uncharacterized protein</fullName>
    </submittedName>
</protein>
<dbReference type="Proteomes" id="UP000093104">
    <property type="component" value="Unassembled WGS sequence"/>
</dbReference>
<evidence type="ECO:0000313" key="3">
    <source>
        <dbReference type="Proteomes" id="UP000093104"/>
    </source>
</evidence>
<feature type="region of interest" description="Disordered" evidence="1">
    <location>
        <begin position="1"/>
        <end position="92"/>
    </location>
</feature>
<evidence type="ECO:0000256" key="1">
    <source>
        <dbReference type="SAM" id="MobiDB-lite"/>
    </source>
</evidence>